<sequence>KIPRPGAHVRSPLFRGLGNIKDAIAKLCDGKLKNHALRLPKNLDSLKGFMQSVARKMNIRIKRLSPERQRQIDTLESGEYP</sequence>
<evidence type="ECO:0000313" key="2">
    <source>
        <dbReference type="Proteomes" id="UP000187412"/>
    </source>
</evidence>
<comment type="caution">
    <text evidence="1">The sequence shown here is derived from an EMBL/GenBank/DDBJ whole genome shotgun (WGS) entry which is preliminary data.</text>
</comment>
<reference evidence="1 2" key="1">
    <citation type="submission" date="2016-10" db="EMBL/GenBank/DDBJ databases">
        <title>Paenibacillus species isolates.</title>
        <authorList>
            <person name="Beno S.M."/>
        </authorList>
    </citation>
    <scope>NUCLEOTIDE SEQUENCE [LARGE SCALE GENOMIC DNA]</scope>
    <source>
        <strain evidence="1 2">FSL H7-0744</strain>
    </source>
</reference>
<proteinExistence type="predicted"/>
<dbReference type="RefSeq" id="WP_218642557.1">
    <property type="nucleotide sequence ID" value="NZ_MPTB01000097.1"/>
</dbReference>
<name>A0ABX3GRB4_PAEBO</name>
<feature type="non-terminal residue" evidence="1">
    <location>
        <position position="1"/>
    </location>
</feature>
<keyword evidence="2" id="KW-1185">Reference proteome</keyword>
<accession>A0ABX3GRB4</accession>
<dbReference type="Proteomes" id="UP000187412">
    <property type="component" value="Unassembled WGS sequence"/>
</dbReference>
<evidence type="ECO:0000313" key="1">
    <source>
        <dbReference type="EMBL" id="OMD35301.1"/>
    </source>
</evidence>
<dbReference type="EMBL" id="MPTB01000097">
    <property type="protein sequence ID" value="OMD35301.1"/>
    <property type="molecule type" value="Genomic_DNA"/>
</dbReference>
<organism evidence="1 2">
    <name type="scientific">Paenibacillus borealis</name>
    <dbReference type="NCBI Taxonomy" id="160799"/>
    <lineage>
        <taxon>Bacteria</taxon>
        <taxon>Bacillati</taxon>
        <taxon>Bacillota</taxon>
        <taxon>Bacilli</taxon>
        <taxon>Bacillales</taxon>
        <taxon>Paenibacillaceae</taxon>
        <taxon>Paenibacillus</taxon>
    </lineage>
</organism>
<protein>
    <submittedName>
        <fullName evidence="1">Uncharacterized protein</fullName>
    </submittedName>
</protein>
<gene>
    <name evidence="1" type="ORF">BSK56_33065</name>
</gene>